<evidence type="ECO:0000256" key="8">
    <source>
        <dbReference type="ARBA" id="ARBA00022741"/>
    </source>
</evidence>
<dbReference type="InterPro" id="IPR029787">
    <property type="entry name" value="Nucleotide_cyclase"/>
</dbReference>
<dbReference type="EC" id="4.6.1.1" evidence="4 16"/>
<keyword evidence="6 16" id="KW-0479">Metal-binding</keyword>
<dbReference type="PANTHER" id="PTHR45627">
    <property type="entry name" value="ADENYLATE CYCLASE TYPE 1"/>
    <property type="match status" value="1"/>
</dbReference>
<dbReference type="GO" id="GO:0035556">
    <property type="term" value="P:intracellular signal transduction"/>
    <property type="evidence" value="ECO:0007669"/>
    <property type="project" value="InterPro"/>
</dbReference>
<evidence type="ECO:0000256" key="11">
    <source>
        <dbReference type="ARBA" id="ARBA00022989"/>
    </source>
</evidence>
<dbReference type="InterPro" id="IPR030672">
    <property type="entry name" value="Adcy"/>
</dbReference>
<keyword evidence="17" id="KW-0464">Manganese</keyword>
<evidence type="ECO:0000256" key="7">
    <source>
        <dbReference type="ARBA" id="ARBA00022737"/>
    </source>
</evidence>
<evidence type="ECO:0000256" key="9">
    <source>
        <dbReference type="ARBA" id="ARBA00022840"/>
    </source>
</evidence>
<gene>
    <name evidence="22" type="ORF">C0Q70_10245</name>
</gene>
<dbReference type="GO" id="GO:0005524">
    <property type="term" value="F:ATP binding"/>
    <property type="evidence" value="ECO:0007669"/>
    <property type="project" value="UniProtKB-UniRule"/>
</dbReference>
<evidence type="ECO:0000256" key="16">
    <source>
        <dbReference type="PIRNR" id="PIRNR039050"/>
    </source>
</evidence>
<dbReference type="FunFam" id="3.30.70.1230:FF:000001">
    <property type="entry name" value="Adenylate cyclase"/>
    <property type="match status" value="1"/>
</dbReference>
<keyword evidence="13 16" id="KW-0472">Membrane</keyword>
<protein>
    <recommendedName>
        <fullName evidence="4 16">adenylate cyclase</fullName>
        <ecNumber evidence="4 16">4.6.1.1</ecNumber>
    </recommendedName>
</protein>
<evidence type="ECO:0000256" key="6">
    <source>
        <dbReference type="ARBA" id="ARBA00022723"/>
    </source>
</evidence>
<comment type="cofactor">
    <cofactor evidence="17">
        <name>Mg(2+)</name>
        <dbReference type="ChEBI" id="CHEBI:18420"/>
    </cofactor>
    <cofactor evidence="17">
        <name>Mn(2+)</name>
        <dbReference type="ChEBI" id="CHEBI:29035"/>
    </cofactor>
    <text evidence="17">Binds 2 magnesium ions per subunit. Is also active with manganese (in vitro).</text>
</comment>
<feature type="transmembrane region" description="Helical" evidence="20">
    <location>
        <begin position="246"/>
        <end position="265"/>
    </location>
</feature>
<feature type="transmembrane region" description="Helical" evidence="20">
    <location>
        <begin position="165"/>
        <end position="184"/>
    </location>
</feature>
<dbReference type="Gene3D" id="3.30.70.1230">
    <property type="entry name" value="Nucleotide cyclase"/>
    <property type="match status" value="2"/>
</dbReference>
<dbReference type="STRING" id="400727.A0A2T7PC30"/>
<dbReference type="Pfam" id="PF06327">
    <property type="entry name" value="Adcy_cons_dom"/>
    <property type="match status" value="1"/>
</dbReference>
<feature type="transmembrane region" description="Helical" evidence="20">
    <location>
        <begin position="794"/>
        <end position="811"/>
    </location>
</feature>
<dbReference type="Pfam" id="PF00211">
    <property type="entry name" value="Guanylate_cyc"/>
    <property type="match status" value="2"/>
</dbReference>
<feature type="transmembrane region" description="Helical" evidence="20">
    <location>
        <begin position="196"/>
        <end position="216"/>
    </location>
</feature>
<evidence type="ECO:0000256" key="17">
    <source>
        <dbReference type="PIRSR" id="PIRSR039050-51"/>
    </source>
</evidence>
<keyword evidence="10 16" id="KW-0460">Magnesium</keyword>
<feature type="binding site" evidence="17">
    <location>
        <position position="371"/>
    </location>
    <ligand>
        <name>Mg(2+)</name>
        <dbReference type="ChEBI" id="CHEBI:18420"/>
        <label>1</label>
        <note>catalytic</note>
    </ligand>
</feature>
<feature type="transmembrane region" description="Helical" evidence="20">
    <location>
        <begin position="222"/>
        <end position="239"/>
    </location>
</feature>
<proteinExistence type="inferred from homology"/>
<feature type="transmembrane region" description="Helical" evidence="20">
    <location>
        <begin position="651"/>
        <end position="672"/>
    </location>
</feature>
<dbReference type="InterPro" id="IPR032628">
    <property type="entry name" value="AC_N"/>
</dbReference>
<feature type="transmembrane region" description="Helical" evidence="20">
    <location>
        <begin position="271"/>
        <end position="292"/>
    </location>
</feature>
<feature type="binding site" evidence="17">
    <location>
        <position position="372"/>
    </location>
    <ligand>
        <name>Mg(2+)</name>
        <dbReference type="ChEBI" id="CHEBI:18420"/>
        <label>2</label>
        <note>catalytic</note>
    </ligand>
</feature>
<evidence type="ECO:0000256" key="10">
    <source>
        <dbReference type="ARBA" id="ARBA00022842"/>
    </source>
</evidence>
<dbReference type="PIRSF" id="PIRSF039050">
    <property type="entry name" value="Ade_cyc"/>
    <property type="match status" value="1"/>
</dbReference>
<evidence type="ECO:0000256" key="4">
    <source>
        <dbReference type="ARBA" id="ARBA00012201"/>
    </source>
</evidence>
<dbReference type="PROSITE" id="PS50125">
    <property type="entry name" value="GUANYLATE_CYCLASE_2"/>
    <property type="match status" value="2"/>
</dbReference>
<feature type="transmembrane region" description="Helical" evidence="20">
    <location>
        <begin position="693"/>
        <end position="713"/>
    </location>
</feature>
<evidence type="ECO:0000256" key="14">
    <source>
        <dbReference type="ARBA" id="ARBA00023180"/>
    </source>
</evidence>
<feature type="region of interest" description="Disordered" evidence="19">
    <location>
        <begin position="1"/>
        <end position="55"/>
    </location>
</feature>
<feature type="binding site" evidence="17">
    <location>
        <position position="415"/>
    </location>
    <ligand>
        <name>Mg(2+)</name>
        <dbReference type="ChEBI" id="CHEBI:18420"/>
        <label>2</label>
        <note>catalytic</note>
    </ligand>
</feature>
<dbReference type="GO" id="GO:0004016">
    <property type="term" value="F:adenylate cyclase activity"/>
    <property type="evidence" value="ECO:0007669"/>
    <property type="project" value="UniProtKB-EC"/>
</dbReference>
<evidence type="ECO:0000256" key="15">
    <source>
        <dbReference type="ARBA" id="ARBA00023239"/>
    </source>
</evidence>
<feature type="compositionally biased region" description="Polar residues" evidence="19">
    <location>
        <begin position="15"/>
        <end position="37"/>
    </location>
</feature>
<feature type="domain" description="Guanylate cyclase" evidence="21">
    <location>
        <begin position="911"/>
        <end position="1049"/>
    </location>
</feature>
<dbReference type="EMBL" id="PZQS01000005">
    <property type="protein sequence ID" value="PVD30969.1"/>
    <property type="molecule type" value="Genomic_DNA"/>
</dbReference>
<evidence type="ECO:0000256" key="12">
    <source>
        <dbReference type="ARBA" id="ARBA00022998"/>
    </source>
</evidence>
<comment type="catalytic activity">
    <reaction evidence="1 16">
        <text>ATP = 3',5'-cyclic AMP + diphosphate</text>
        <dbReference type="Rhea" id="RHEA:15389"/>
        <dbReference type="ChEBI" id="CHEBI:30616"/>
        <dbReference type="ChEBI" id="CHEBI:33019"/>
        <dbReference type="ChEBI" id="CHEBI:58165"/>
        <dbReference type="EC" id="4.6.1.1"/>
    </reaction>
</comment>
<evidence type="ECO:0000256" key="20">
    <source>
        <dbReference type="SAM" id="Phobius"/>
    </source>
</evidence>
<keyword evidence="9 16" id="KW-0067">ATP-binding</keyword>
<feature type="transmembrane region" description="Helical" evidence="20">
    <location>
        <begin position="624"/>
        <end position="645"/>
    </location>
</feature>
<feature type="transmembrane region" description="Helical" evidence="20">
    <location>
        <begin position="769"/>
        <end position="787"/>
    </location>
</feature>
<comment type="similarity">
    <text evidence="16 18">Belongs to the adenylyl cyclase class-4/guanylyl cyclase family.</text>
</comment>
<keyword evidence="11 20" id="KW-1133">Transmembrane helix</keyword>
<keyword evidence="12 16" id="KW-0115">cAMP biosynthesis</keyword>
<evidence type="ECO:0000256" key="5">
    <source>
        <dbReference type="ARBA" id="ARBA00022692"/>
    </source>
</evidence>
<accession>A0A2T7PC30</accession>
<evidence type="ECO:0000259" key="21">
    <source>
        <dbReference type="PROSITE" id="PS50125"/>
    </source>
</evidence>
<evidence type="ECO:0000256" key="1">
    <source>
        <dbReference type="ARBA" id="ARBA00001593"/>
    </source>
</evidence>
<feature type="transmembrane region" description="Helical" evidence="20">
    <location>
        <begin position="837"/>
        <end position="856"/>
    </location>
</feature>
<dbReference type="OrthoDB" id="2107370at2759"/>
<dbReference type="Pfam" id="PF16214">
    <property type="entry name" value="AC_N"/>
    <property type="match status" value="1"/>
</dbReference>
<keyword evidence="5 20" id="KW-0812">Transmembrane</keyword>
<organism evidence="22 23">
    <name type="scientific">Pomacea canaliculata</name>
    <name type="common">Golden apple snail</name>
    <dbReference type="NCBI Taxonomy" id="400727"/>
    <lineage>
        <taxon>Eukaryota</taxon>
        <taxon>Metazoa</taxon>
        <taxon>Spiralia</taxon>
        <taxon>Lophotrochozoa</taxon>
        <taxon>Mollusca</taxon>
        <taxon>Gastropoda</taxon>
        <taxon>Caenogastropoda</taxon>
        <taxon>Architaenioglossa</taxon>
        <taxon>Ampullarioidea</taxon>
        <taxon>Ampullariidae</taxon>
        <taxon>Pomacea</taxon>
    </lineage>
</organism>
<keyword evidence="8 16" id="KW-0547">Nucleotide-binding</keyword>
<feature type="domain" description="Guanylate cyclase" evidence="21">
    <location>
        <begin position="366"/>
        <end position="475"/>
    </location>
</feature>
<evidence type="ECO:0000313" key="22">
    <source>
        <dbReference type="EMBL" id="PVD30969.1"/>
    </source>
</evidence>
<sequence>MSDIELQPISEDEVANNTNLSSQSRPSNITLNHTNGVVGQKGFKSGKVSPSPTSGMKCMSNLTSQSAWVKAQERFAAQHRGGREQRENQGTIDQLNILGPTPFCGMQKIANVFKSKRFKNPKLELLYQRYFFKPNQSSVTILLTIFGVVSIILLAFHYAEGIRTILPGVLLALVFFTFIVVVVLTNRPSLKEHHLLILCYVVLTLLLVLTALVPNTAKPSDASIGMWSSIFFIYMTYALMPIRMRLAVLAGIAIAVVHTVCATAINYSKDYIWKQALANTLIFICVNIAGVFTHYPTEVAQRQAFLETRRCIQARLTTQRENQKQEQLLLSVLPRHVAMEMKADIAGKPKDTMFHKIYIQRHENVSILFADICGFTLLASQCTAQELVQLLNELFARFDNLAAENHCLRIKILGDCYYCVSGLPEPRVDHAHCCVEMGLDMIDAIAGRVHCGVLGLRKWQFDVWSNDVTLANMMEAGGLPGRIHVTEETLKYLSGDYEVEPGNGGERNSYLRDHAIKTYLIKNDTKLHSRTVFAARSCSPAAVDDRAARKMGYGEHSPAIRQKLGFGDNIESKNPDDEVNEYLGRAIDARSIDRLRSEHVKGFFLTFRKKELEEKYHKMRDKMFVSHLSCVQLILLFIILTQLIIIPHTVVMAAVFSVSIFVTLSFLLLSLFENCGGLPKAMHVFTAKIAGNRWLSQTVAVTTILALYGSSLLPMLPLDTGLLKKCLSNIFGVHEEQVNLTMVQVVGISRSNQTSVCNPDTPTTYFPEYLTLCVLLSMVASAVYLQVSSILKLVLLLSMGVVYCVLALLPYKPLFLNYDMLLLADNGMWFGEVRSGVTLWLETVVVLVLYTFVLFVHAQQVESTARLDFLWKVQATEEMEEMENLRAYNLRLLSNILPLHGHYYQDMDNTGIMFASITNFSEFYMELEANNEGVECLRLLNEIIADFDEILSEERFSCIEKIKTIGQTYMAASGLTPTTNFADMSHITALADYAFALRTQLQYVNLHSFNNFKLRIGMNVGSVVAGVIGIRKPHYDIWGNSVNVASRMDSTGVADKIQVTQEMFVVLMPLGYRLEMRGSVNVKGKGTMLTYFLEGRN</sequence>
<name>A0A2T7PC30_POMCA</name>
<dbReference type="CDD" id="cd07302">
    <property type="entry name" value="CHD"/>
    <property type="match status" value="2"/>
</dbReference>
<dbReference type="GO" id="GO:0007189">
    <property type="term" value="P:adenylate cyclase-activating G protein-coupled receptor signaling pathway"/>
    <property type="evidence" value="ECO:0007669"/>
    <property type="project" value="TreeGrafter"/>
</dbReference>
<dbReference type="InterPro" id="IPR009398">
    <property type="entry name" value="Adcy_conserved_dom"/>
</dbReference>
<reference evidence="22 23" key="1">
    <citation type="submission" date="2018-04" db="EMBL/GenBank/DDBJ databases">
        <title>The genome of golden apple snail Pomacea canaliculata provides insight into stress tolerance and invasive adaptation.</title>
        <authorList>
            <person name="Liu C."/>
            <person name="Liu B."/>
            <person name="Ren Y."/>
            <person name="Zhang Y."/>
            <person name="Wang H."/>
            <person name="Li S."/>
            <person name="Jiang F."/>
            <person name="Yin L."/>
            <person name="Zhang G."/>
            <person name="Qian W."/>
            <person name="Fan W."/>
        </authorList>
    </citation>
    <scope>NUCLEOTIDE SEQUENCE [LARGE SCALE GENOMIC DNA]</scope>
    <source>
        <strain evidence="22">SZHN2017</strain>
        <tissue evidence="22">Muscle</tissue>
    </source>
</reference>
<evidence type="ECO:0000256" key="18">
    <source>
        <dbReference type="RuleBase" id="RU000405"/>
    </source>
</evidence>
<dbReference type="InterPro" id="IPR018297">
    <property type="entry name" value="A/G_cyclase_CS"/>
</dbReference>
<feature type="transmembrane region" description="Helical" evidence="20">
    <location>
        <begin position="139"/>
        <end position="159"/>
    </location>
</feature>
<dbReference type="SUPFAM" id="SSF55073">
    <property type="entry name" value="Nucleotide cyclase"/>
    <property type="match status" value="2"/>
</dbReference>
<evidence type="ECO:0000256" key="19">
    <source>
        <dbReference type="SAM" id="MobiDB-lite"/>
    </source>
</evidence>
<comment type="subcellular location">
    <subcellularLocation>
        <location evidence="3">Membrane</location>
        <topology evidence="3">Multi-pass membrane protein</topology>
    </subcellularLocation>
</comment>
<dbReference type="PROSITE" id="PS00452">
    <property type="entry name" value="GUANYLATE_CYCLASE_1"/>
    <property type="match status" value="2"/>
</dbReference>
<dbReference type="InterPro" id="IPR001054">
    <property type="entry name" value="A/G_cyclase"/>
</dbReference>
<keyword evidence="14" id="KW-0325">Glycoprotein</keyword>
<evidence type="ECO:0000256" key="2">
    <source>
        <dbReference type="ARBA" id="ARBA00001936"/>
    </source>
</evidence>
<dbReference type="GO" id="GO:0005886">
    <property type="term" value="C:plasma membrane"/>
    <property type="evidence" value="ECO:0007669"/>
    <property type="project" value="InterPro"/>
</dbReference>
<keyword evidence="23" id="KW-1185">Reference proteome</keyword>
<evidence type="ECO:0000256" key="13">
    <source>
        <dbReference type="ARBA" id="ARBA00023136"/>
    </source>
</evidence>
<comment type="caution">
    <text evidence="22">The sequence shown here is derived from an EMBL/GenBank/DDBJ whole genome shotgun (WGS) entry which is preliminary data.</text>
</comment>
<keyword evidence="15 16" id="KW-0456">Lyase</keyword>
<dbReference type="SMART" id="SM00044">
    <property type="entry name" value="CYCc"/>
    <property type="match status" value="2"/>
</dbReference>
<comment type="function">
    <text evidence="16">Catalyzes the formation of the signaling molecule cAMP in response to G-protein signaling.</text>
</comment>
<comment type="cofactor">
    <cofactor evidence="2">
        <name>Mn(2+)</name>
        <dbReference type="ChEBI" id="CHEBI:29035"/>
    </cofactor>
</comment>
<dbReference type="GO" id="GO:0006171">
    <property type="term" value="P:cAMP biosynthetic process"/>
    <property type="evidence" value="ECO:0007669"/>
    <property type="project" value="UniProtKB-KW"/>
</dbReference>
<evidence type="ECO:0000256" key="3">
    <source>
        <dbReference type="ARBA" id="ARBA00004141"/>
    </source>
</evidence>
<dbReference type="PANTHER" id="PTHR45627:SF16">
    <property type="entry name" value="ADENYLATE CYCLASE"/>
    <property type="match status" value="1"/>
</dbReference>
<evidence type="ECO:0000313" key="23">
    <source>
        <dbReference type="Proteomes" id="UP000245119"/>
    </source>
</evidence>
<feature type="binding site" evidence="17">
    <location>
        <position position="371"/>
    </location>
    <ligand>
        <name>Mg(2+)</name>
        <dbReference type="ChEBI" id="CHEBI:18420"/>
        <label>2</label>
        <note>catalytic</note>
    </ligand>
</feature>
<dbReference type="Proteomes" id="UP000245119">
    <property type="component" value="Linkage Group LG5"/>
</dbReference>
<dbReference type="AlphaFoldDB" id="A0A2T7PC30"/>
<keyword evidence="7" id="KW-0677">Repeat</keyword>
<feature type="binding site" evidence="17">
    <location>
        <position position="415"/>
    </location>
    <ligand>
        <name>Mg(2+)</name>
        <dbReference type="ChEBI" id="CHEBI:18420"/>
        <label>1</label>
        <note>catalytic</note>
    </ligand>
</feature>
<dbReference type="GO" id="GO:0046872">
    <property type="term" value="F:metal ion binding"/>
    <property type="evidence" value="ECO:0007669"/>
    <property type="project" value="UniProtKB-KW"/>
</dbReference>